<dbReference type="Proteomes" id="UP000012174">
    <property type="component" value="Unassembled WGS sequence"/>
</dbReference>
<reference evidence="2" key="1">
    <citation type="journal article" date="2013" name="Genome Announc.">
        <title>Draft genome sequence of the grapevine dieback fungus Eutypa lata UCR-EL1.</title>
        <authorList>
            <person name="Blanco-Ulate B."/>
            <person name="Rolshausen P.E."/>
            <person name="Cantu D."/>
        </authorList>
    </citation>
    <scope>NUCLEOTIDE SEQUENCE [LARGE SCALE GENOMIC DNA]</scope>
    <source>
        <strain evidence="2">UCR-EL1</strain>
    </source>
</reference>
<evidence type="ECO:0008006" key="3">
    <source>
        <dbReference type="Google" id="ProtNLM"/>
    </source>
</evidence>
<dbReference type="OrthoDB" id="2853639at2759"/>
<gene>
    <name evidence="1" type="ORF">UCREL1_4501</name>
</gene>
<proteinExistence type="predicted"/>
<name>M7TP43_EUTLA</name>
<protein>
    <recommendedName>
        <fullName evidence="3">F-box domain-containing protein</fullName>
    </recommendedName>
</protein>
<organism evidence="1 2">
    <name type="scientific">Eutypa lata (strain UCR-EL1)</name>
    <name type="common">Grapevine dieback disease fungus</name>
    <name type="synonym">Eutypa armeniacae</name>
    <dbReference type="NCBI Taxonomy" id="1287681"/>
    <lineage>
        <taxon>Eukaryota</taxon>
        <taxon>Fungi</taxon>
        <taxon>Dikarya</taxon>
        <taxon>Ascomycota</taxon>
        <taxon>Pezizomycotina</taxon>
        <taxon>Sordariomycetes</taxon>
        <taxon>Xylariomycetidae</taxon>
        <taxon>Xylariales</taxon>
        <taxon>Diatrypaceae</taxon>
        <taxon>Eutypa</taxon>
    </lineage>
</organism>
<accession>M7TP43</accession>
<evidence type="ECO:0000313" key="1">
    <source>
        <dbReference type="EMBL" id="EMR68485.1"/>
    </source>
</evidence>
<sequence length="604" mass="68336">MAESKKLPSRMEKALQTTDDFSNITYDFATNKDLGELFKIYISSSWEVPSNRACFYDDEKRDDQDVRRRCRDLGRESIINTIFKTDGSGVIKTVQIGLIIGMVKVDAYSRVDIEAQEAWQDNLPAPPPRRMKKPTAVESGEKFLEHLDEWAMDWEVIRDHYAVYTRILKSYADSTPFLSVSALGSRPGWAYNQMRHIAIDKVRAHAERTRNGLLFVAREEEKVIFERCGVMFNQEEHCDNTDTRSFARNFSMAQLLDLPPELICSLPRYIRNLEDFTNAASSCRALRAAFATTPPRHILHLAAASAPTFFSPHPWFLVMATARQVGDWAIGNEERTAALVQAFRGGIYGLYDLCLGVAGLATEDVRRLHLARFDILNPLSDRIDKMAGKQWYKTPRFWNGGVSEAATLHTDADRAAFQIIVYGELFGRTMKAFLEPARNLPRFDVWTRLEYVKYCVPDENCRNGHAGLQTLPVGPYAPGGGGGDGAGGPEDQVALRHILSCGRWNRMWDRVRRLVAPDFEDEWRQQMWRDAPQTIGLRGMELVTLVDKTGLSDTWRHRLLTLRAQIAALRPEQKSGTCRMTLLEAGGIVVNGIQGLKVVNLSTL</sequence>
<dbReference type="EMBL" id="KB706235">
    <property type="protein sequence ID" value="EMR68485.1"/>
    <property type="molecule type" value="Genomic_DNA"/>
</dbReference>
<dbReference type="STRING" id="1287681.M7TP43"/>
<evidence type="ECO:0000313" key="2">
    <source>
        <dbReference type="Proteomes" id="UP000012174"/>
    </source>
</evidence>
<dbReference type="eggNOG" id="ENOG502SH4D">
    <property type="taxonomic scope" value="Eukaryota"/>
</dbReference>
<keyword evidence="2" id="KW-1185">Reference proteome</keyword>
<dbReference type="KEGG" id="ela:UCREL1_4501"/>
<dbReference type="AlphaFoldDB" id="M7TP43"/>
<dbReference type="HOGENOM" id="CLU_451991_0_0_1"/>